<accession>A0ABP9LL74</accession>
<evidence type="ECO:0000313" key="1">
    <source>
        <dbReference type="EMBL" id="GAA5077635.1"/>
    </source>
</evidence>
<reference evidence="2" key="1">
    <citation type="journal article" date="2019" name="Int. J. Syst. Evol. Microbiol.">
        <title>The Global Catalogue of Microorganisms (GCM) 10K type strain sequencing project: providing services to taxonomists for standard genome sequencing and annotation.</title>
        <authorList>
            <consortium name="The Broad Institute Genomics Platform"/>
            <consortium name="The Broad Institute Genome Sequencing Center for Infectious Disease"/>
            <person name="Wu L."/>
            <person name="Ma J."/>
        </authorList>
    </citation>
    <scope>NUCLEOTIDE SEQUENCE [LARGE SCALE GENOMIC DNA]</scope>
    <source>
        <strain evidence="2">JCM 19212</strain>
    </source>
</reference>
<keyword evidence="2" id="KW-1185">Reference proteome</keyword>
<sequence length="99" mass="10936">MPPESLGQPDEAQMDPAAVELMRLWVANRCLCMSLRPELEAEPSEFGVLLADLFSHACRAYAGHVGGSEADIRATMFLAFARRMGDHPEETVRAYLLPC</sequence>
<dbReference type="Proteomes" id="UP001501083">
    <property type="component" value="Unassembled WGS sequence"/>
</dbReference>
<proteinExistence type="predicted"/>
<evidence type="ECO:0000313" key="2">
    <source>
        <dbReference type="Proteomes" id="UP001501083"/>
    </source>
</evidence>
<organism evidence="1 2">
    <name type="scientific">Lysobacter panacisoli</name>
    <dbReference type="NCBI Taxonomy" id="1255263"/>
    <lineage>
        <taxon>Bacteria</taxon>
        <taxon>Pseudomonadati</taxon>
        <taxon>Pseudomonadota</taxon>
        <taxon>Gammaproteobacteria</taxon>
        <taxon>Lysobacterales</taxon>
        <taxon>Lysobacteraceae</taxon>
        <taxon>Lysobacter</taxon>
    </lineage>
</organism>
<dbReference type="Gene3D" id="3.30.2370.10">
    <property type="entry name" value="putative pyruvate dehydrogenase"/>
    <property type="match status" value="1"/>
</dbReference>
<evidence type="ECO:0008006" key="3">
    <source>
        <dbReference type="Google" id="ProtNLM"/>
    </source>
</evidence>
<comment type="caution">
    <text evidence="1">The sequence shown here is derived from an EMBL/GenBank/DDBJ whole genome shotgun (WGS) entry which is preliminary data.</text>
</comment>
<dbReference type="InterPro" id="IPR031796">
    <property type="entry name" value="DUF5076"/>
</dbReference>
<name>A0ABP9LL74_9GAMM</name>
<dbReference type="Pfam" id="PF16826">
    <property type="entry name" value="DUF5076"/>
    <property type="match status" value="1"/>
</dbReference>
<gene>
    <name evidence="1" type="ORF">GCM10025759_23780</name>
</gene>
<protein>
    <recommendedName>
        <fullName evidence="3">DUF5076 domain-containing protein</fullName>
    </recommendedName>
</protein>
<dbReference type="EMBL" id="BAABKY010000002">
    <property type="protein sequence ID" value="GAA5077635.1"/>
    <property type="molecule type" value="Genomic_DNA"/>
</dbReference>